<dbReference type="EMBL" id="CCKQ01007440">
    <property type="protein sequence ID" value="CDW78809.1"/>
    <property type="molecule type" value="Genomic_DNA"/>
</dbReference>
<evidence type="ECO:0000313" key="4">
    <source>
        <dbReference type="EMBL" id="CDW78809.1"/>
    </source>
</evidence>
<evidence type="ECO:0008006" key="6">
    <source>
        <dbReference type="Google" id="ProtNLM"/>
    </source>
</evidence>
<evidence type="ECO:0000256" key="3">
    <source>
        <dbReference type="SAM" id="Phobius"/>
    </source>
</evidence>
<reference evidence="4 5" key="1">
    <citation type="submission" date="2014-06" db="EMBL/GenBank/DDBJ databases">
        <authorList>
            <person name="Swart Estienne"/>
        </authorList>
    </citation>
    <scope>NUCLEOTIDE SEQUENCE [LARGE SCALE GENOMIC DNA]</scope>
    <source>
        <strain evidence="4 5">130c</strain>
    </source>
</reference>
<evidence type="ECO:0000256" key="2">
    <source>
        <dbReference type="SAM" id="MobiDB-lite"/>
    </source>
</evidence>
<evidence type="ECO:0000313" key="5">
    <source>
        <dbReference type="Proteomes" id="UP000039865"/>
    </source>
</evidence>
<feature type="transmembrane region" description="Helical" evidence="3">
    <location>
        <begin position="189"/>
        <end position="207"/>
    </location>
</feature>
<feature type="coiled-coil region" evidence="1">
    <location>
        <begin position="154"/>
        <end position="181"/>
    </location>
</feature>
<accession>A0A078A9A3</accession>
<feature type="transmembrane region" description="Helical" evidence="3">
    <location>
        <begin position="271"/>
        <end position="295"/>
    </location>
</feature>
<proteinExistence type="predicted"/>
<protein>
    <recommendedName>
        <fullName evidence="6">Transmembrane protein</fullName>
    </recommendedName>
</protein>
<dbReference type="AlphaFoldDB" id="A0A078A9A3"/>
<dbReference type="Proteomes" id="UP000039865">
    <property type="component" value="Unassembled WGS sequence"/>
</dbReference>
<keyword evidence="3" id="KW-0472">Membrane</keyword>
<keyword evidence="3" id="KW-0812">Transmembrane</keyword>
<feature type="transmembrane region" description="Helical" evidence="3">
    <location>
        <begin position="227"/>
        <end position="250"/>
    </location>
</feature>
<sequence length="365" mass="42216">MDRNQLPFINQGVSIQYANDPNNFQYADYNINNQAPFQPANINDDDDYNDRHEDSAAFNFNDEPRTPTRQSNMPFRKELNQSPNKTGGQIHLMNLVQEDVSNEPYIGRDAVVVIEGEMRQFDGKRLDKIQRYVESLVTGNFMPVKKEINLQIQQADINDKTKKLQSNREFLEKEMREIQKVWVNRVNKLFNMFLGLLAGMSIMHILVILSQSDKASFLQLYSKVSTIINIVFMVFTSFCLILGLSLTLIYKQKSDEKMRNMDEYRLEFRQYYIVSSVMTSIVALCLLIIYILPIYTNKIFYYNPNNITDSDIMNAKGLFGAVNVFLIIAWLLATAFNKASISDLDMDPEEIDESENPDETMISSE</sequence>
<feature type="region of interest" description="Disordered" evidence="2">
    <location>
        <begin position="35"/>
        <end position="86"/>
    </location>
</feature>
<keyword evidence="5" id="KW-1185">Reference proteome</keyword>
<keyword evidence="1" id="KW-0175">Coiled coil</keyword>
<feature type="transmembrane region" description="Helical" evidence="3">
    <location>
        <begin position="315"/>
        <end position="336"/>
    </location>
</feature>
<dbReference type="InParanoid" id="A0A078A9A3"/>
<name>A0A078A9A3_STYLE</name>
<organism evidence="4 5">
    <name type="scientific">Stylonychia lemnae</name>
    <name type="common">Ciliate</name>
    <dbReference type="NCBI Taxonomy" id="5949"/>
    <lineage>
        <taxon>Eukaryota</taxon>
        <taxon>Sar</taxon>
        <taxon>Alveolata</taxon>
        <taxon>Ciliophora</taxon>
        <taxon>Intramacronucleata</taxon>
        <taxon>Spirotrichea</taxon>
        <taxon>Stichotrichia</taxon>
        <taxon>Sporadotrichida</taxon>
        <taxon>Oxytrichidae</taxon>
        <taxon>Stylonychinae</taxon>
        <taxon>Stylonychia</taxon>
    </lineage>
</organism>
<keyword evidence="3" id="KW-1133">Transmembrane helix</keyword>
<gene>
    <name evidence="4" type="primary">Contig587.g659</name>
    <name evidence="4" type="ORF">STYLEM_7793</name>
</gene>
<evidence type="ECO:0000256" key="1">
    <source>
        <dbReference type="SAM" id="Coils"/>
    </source>
</evidence>